<organism evidence="5 6">
    <name type="scientific">Hibiscus syriacus</name>
    <name type="common">Rose of Sharon</name>
    <dbReference type="NCBI Taxonomy" id="106335"/>
    <lineage>
        <taxon>Eukaryota</taxon>
        <taxon>Viridiplantae</taxon>
        <taxon>Streptophyta</taxon>
        <taxon>Embryophyta</taxon>
        <taxon>Tracheophyta</taxon>
        <taxon>Spermatophyta</taxon>
        <taxon>Magnoliopsida</taxon>
        <taxon>eudicotyledons</taxon>
        <taxon>Gunneridae</taxon>
        <taxon>Pentapetalae</taxon>
        <taxon>rosids</taxon>
        <taxon>malvids</taxon>
        <taxon>Malvales</taxon>
        <taxon>Malvaceae</taxon>
        <taxon>Malvoideae</taxon>
        <taxon>Hibiscus</taxon>
    </lineage>
</organism>
<evidence type="ECO:0000256" key="4">
    <source>
        <dbReference type="SAM" id="MobiDB-lite"/>
    </source>
</evidence>
<sequence length="308" mass="34727">MAENNGDDCTRRYLKDTNKRLKRNISIPESIGSSGSVSNGGNNDGSRGMSRSASNVEEAATKAVRMATGYEEDRVEEDKTAYGMRLVQLLIACAEAVACHDKAHASALDDGRPRPATVGHERNGHQWSHLIQSLVVVTLGGGNVESNLENQKPEDIEVYDNEVLVVNNILQLHCVVKENRGALNSVLQMIHELPQKLLVLVEQYSSHNGPFFLGRFMEALHYYSATSIHWTQCYPRPDWVERHERVDQWQRRMSRAGFQAAPLWLLSQTKQWLGNNKVIEGYTVVEDKWLLVLGWKCKPIIAVSCWKC</sequence>
<dbReference type="Proteomes" id="UP000436088">
    <property type="component" value="Unassembled WGS sequence"/>
</dbReference>
<evidence type="ECO:0000256" key="3">
    <source>
        <dbReference type="PROSITE-ProRule" id="PRU01191"/>
    </source>
</evidence>
<protein>
    <submittedName>
        <fullName evidence="5">Nucleoside diphosphate kinase</fullName>
    </submittedName>
</protein>
<dbReference type="PROSITE" id="PS50985">
    <property type="entry name" value="GRAS"/>
    <property type="match status" value="1"/>
</dbReference>
<keyword evidence="2" id="KW-0804">Transcription</keyword>
<accession>A0A6A2Y8Y0</accession>
<evidence type="ECO:0000313" key="6">
    <source>
        <dbReference type="Proteomes" id="UP000436088"/>
    </source>
</evidence>
<keyword evidence="6" id="KW-1185">Reference proteome</keyword>
<name>A0A6A2Y8Y0_HIBSY</name>
<feature type="compositionally biased region" description="Low complexity" evidence="4">
    <location>
        <begin position="24"/>
        <end position="52"/>
    </location>
</feature>
<dbReference type="EMBL" id="VEPZ02001562">
    <property type="protein sequence ID" value="KAE8667937.1"/>
    <property type="molecule type" value="Genomic_DNA"/>
</dbReference>
<dbReference type="Pfam" id="PF03514">
    <property type="entry name" value="GRAS"/>
    <property type="match status" value="2"/>
</dbReference>
<keyword evidence="5" id="KW-0418">Kinase</keyword>
<comment type="caution">
    <text evidence="3">Lacks conserved residue(s) required for the propagation of feature annotation.</text>
</comment>
<keyword evidence="5" id="KW-0808">Transferase</keyword>
<feature type="region of interest" description="SAW" evidence="3">
    <location>
        <begin position="235"/>
        <end position="307"/>
    </location>
</feature>
<proteinExistence type="inferred from homology"/>
<dbReference type="GO" id="GO:0016301">
    <property type="term" value="F:kinase activity"/>
    <property type="evidence" value="ECO:0007669"/>
    <property type="project" value="UniProtKB-KW"/>
</dbReference>
<evidence type="ECO:0000313" key="5">
    <source>
        <dbReference type="EMBL" id="KAE8667937.1"/>
    </source>
</evidence>
<evidence type="ECO:0000256" key="1">
    <source>
        <dbReference type="ARBA" id="ARBA00023015"/>
    </source>
</evidence>
<dbReference type="PANTHER" id="PTHR31636">
    <property type="entry name" value="OSJNBA0084A10.13 PROTEIN-RELATED"/>
    <property type="match status" value="1"/>
</dbReference>
<dbReference type="AlphaFoldDB" id="A0A6A2Y8Y0"/>
<comment type="caution">
    <text evidence="5">The sequence shown here is derived from an EMBL/GenBank/DDBJ whole genome shotgun (WGS) entry which is preliminary data.</text>
</comment>
<dbReference type="InterPro" id="IPR005202">
    <property type="entry name" value="TF_GRAS"/>
</dbReference>
<comment type="similarity">
    <text evidence="3">Belongs to the GRAS family.</text>
</comment>
<gene>
    <name evidence="5" type="ORF">F3Y22_tig00112353pilonHSYRG00052</name>
</gene>
<evidence type="ECO:0000256" key="2">
    <source>
        <dbReference type="ARBA" id="ARBA00023163"/>
    </source>
</evidence>
<feature type="region of interest" description="Disordered" evidence="4">
    <location>
        <begin position="20"/>
        <end position="60"/>
    </location>
</feature>
<reference evidence="5" key="1">
    <citation type="submission" date="2019-09" db="EMBL/GenBank/DDBJ databases">
        <title>Draft genome information of white flower Hibiscus syriacus.</title>
        <authorList>
            <person name="Kim Y.-M."/>
        </authorList>
    </citation>
    <scope>NUCLEOTIDE SEQUENCE [LARGE SCALE GENOMIC DNA]</scope>
    <source>
        <strain evidence="5">YM2019G1</strain>
    </source>
</reference>
<keyword evidence="1" id="KW-0805">Transcription regulation</keyword>